<dbReference type="AlphaFoldDB" id="A0A2S0ULS8"/>
<evidence type="ECO:0000256" key="1">
    <source>
        <dbReference type="ARBA" id="ARBA00009437"/>
    </source>
</evidence>
<evidence type="ECO:0000256" key="4">
    <source>
        <dbReference type="ARBA" id="ARBA00023163"/>
    </source>
</evidence>
<dbReference type="GO" id="GO:0003677">
    <property type="term" value="F:DNA binding"/>
    <property type="evidence" value="ECO:0007669"/>
    <property type="project" value="UniProtKB-KW"/>
</dbReference>
<sequence>MQIDQLDTFLDLCETRSFNRSAERLGVTQSTVSARVTALEAALGVKLFTRSRAGTDLTTEGTRFESHARTLRHEWHQARRRIQVPDRAAHLVRLGIQNDLAAQHIGEWMADFRRALPDTAFYIEPDYSNQMCADVLTGTLDFAVMYAPKPHPDLHFETLGEVTYRMVSSDTDRRAGVNPETFIFAHFSPAFEAMHRDLTPELAGSPISVGQSATVASLLAAMGGAGYVLERTAAQMIATTRFSEVTDAPVLRQPVYAAIHLRQRTSPMHRRLHRIVERRLSGR</sequence>
<dbReference type="SUPFAM" id="SSF53850">
    <property type="entry name" value="Periplasmic binding protein-like II"/>
    <property type="match status" value="1"/>
</dbReference>
<keyword evidence="2" id="KW-0805">Transcription regulation</keyword>
<dbReference type="Pfam" id="PF00126">
    <property type="entry name" value="HTH_1"/>
    <property type="match status" value="1"/>
</dbReference>
<organism evidence="6 7">
    <name type="scientific">Paragemmobacter aquarius</name>
    <dbReference type="NCBI Taxonomy" id="2169400"/>
    <lineage>
        <taxon>Bacteria</taxon>
        <taxon>Pseudomonadati</taxon>
        <taxon>Pseudomonadota</taxon>
        <taxon>Alphaproteobacteria</taxon>
        <taxon>Rhodobacterales</taxon>
        <taxon>Paracoccaceae</taxon>
        <taxon>Paragemmobacter</taxon>
    </lineage>
</organism>
<protein>
    <submittedName>
        <fullName evidence="6">LysR family transcriptional regulator</fullName>
    </submittedName>
</protein>
<feature type="domain" description="HTH lysR-type" evidence="5">
    <location>
        <begin position="1"/>
        <end position="58"/>
    </location>
</feature>
<dbReference type="InterPro" id="IPR000847">
    <property type="entry name" value="LysR_HTH_N"/>
</dbReference>
<dbReference type="Gene3D" id="1.10.10.10">
    <property type="entry name" value="Winged helix-like DNA-binding domain superfamily/Winged helix DNA-binding domain"/>
    <property type="match status" value="1"/>
</dbReference>
<dbReference type="FunFam" id="1.10.10.10:FF:000001">
    <property type="entry name" value="LysR family transcriptional regulator"/>
    <property type="match status" value="1"/>
</dbReference>
<dbReference type="PRINTS" id="PR00039">
    <property type="entry name" value="HTHLYSR"/>
</dbReference>
<keyword evidence="4" id="KW-0804">Transcription</keyword>
<dbReference type="Proteomes" id="UP000244496">
    <property type="component" value="Chromosome"/>
</dbReference>
<keyword evidence="3" id="KW-0238">DNA-binding</keyword>
<evidence type="ECO:0000256" key="3">
    <source>
        <dbReference type="ARBA" id="ARBA00023125"/>
    </source>
</evidence>
<name>A0A2S0ULS8_9RHOB</name>
<dbReference type="SUPFAM" id="SSF46785">
    <property type="entry name" value="Winged helix' DNA-binding domain"/>
    <property type="match status" value="1"/>
</dbReference>
<gene>
    <name evidence="6" type="ORF">HYN69_09745</name>
</gene>
<dbReference type="InterPro" id="IPR036388">
    <property type="entry name" value="WH-like_DNA-bd_sf"/>
</dbReference>
<comment type="similarity">
    <text evidence="1">Belongs to the LysR transcriptional regulatory family.</text>
</comment>
<evidence type="ECO:0000256" key="2">
    <source>
        <dbReference type="ARBA" id="ARBA00023015"/>
    </source>
</evidence>
<proteinExistence type="inferred from homology"/>
<dbReference type="OrthoDB" id="9811588at2"/>
<dbReference type="PANTHER" id="PTHR30346">
    <property type="entry name" value="TRANSCRIPTIONAL DUAL REGULATOR HCAR-RELATED"/>
    <property type="match status" value="1"/>
</dbReference>
<dbReference type="InterPro" id="IPR005119">
    <property type="entry name" value="LysR_subst-bd"/>
</dbReference>
<evidence type="ECO:0000259" key="5">
    <source>
        <dbReference type="PROSITE" id="PS50931"/>
    </source>
</evidence>
<dbReference type="Gene3D" id="3.40.190.10">
    <property type="entry name" value="Periplasmic binding protein-like II"/>
    <property type="match status" value="1"/>
</dbReference>
<dbReference type="RefSeq" id="WP_108435575.1">
    <property type="nucleotide sequence ID" value="NZ_CP028918.1"/>
</dbReference>
<keyword evidence="7" id="KW-1185">Reference proteome</keyword>
<dbReference type="PROSITE" id="PS50931">
    <property type="entry name" value="HTH_LYSR"/>
    <property type="match status" value="1"/>
</dbReference>
<dbReference type="GO" id="GO:0003700">
    <property type="term" value="F:DNA-binding transcription factor activity"/>
    <property type="evidence" value="ECO:0007669"/>
    <property type="project" value="InterPro"/>
</dbReference>
<dbReference type="GO" id="GO:0032993">
    <property type="term" value="C:protein-DNA complex"/>
    <property type="evidence" value="ECO:0007669"/>
    <property type="project" value="TreeGrafter"/>
</dbReference>
<evidence type="ECO:0000313" key="6">
    <source>
        <dbReference type="EMBL" id="AWB48756.1"/>
    </source>
</evidence>
<dbReference type="KEGG" id="geh:HYN69_09745"/>
<dbReference type="InterPro" id="IPR036390">
    <property type="entry name" value="WH_DNA-bd_sf"/>
</dbReference>
<accession>A0A2S0ULS8</accession>
<dbReference type="Pfam" id="PF03466">
    <property type="entry name" value="LysR_substrate"/>
    <property type="match status" value="1"/>
</dbReference>
<evidence type="ECO:0000313" key="7">
    <source>
        <dbReference type="Proteomes" id="UP000244496"/>
    </source>
</evidence>
<reference evidence="6 7" key="1">
    <citation type="submission" date="2018-04" db="EMBL/GenBank/DDBJ databases">
        <title>Genome sequencing of Gemmobacter.</title>
        <authorList>
            <person name="Yi H."/>
            <person name="Baek M.-G."/>
        </authorList>
    </citation>
    <scope>NUCLEOTIDE SEQUENCE [LARGE SCALE GENOMIC DNA]</scope>
    <source>
        <strain evidence="6 7">HYN0069</strain>
    </source>
</reference>
<dbReference type="EMBL" id="CP028918">
    <property type="protein sequence ID" value="AWB48756.1"/>
    <property type="molecule type" value="Genomic_DNA"/>
</dbReference>
<dbReference type="PANTHER" id="PTHR30346:SF28">
    <property type="entry name" value="HTH-TYPE TRANSCRIPTIONAL REGULATOR CYNR"/>
    <property type="match status" value="1"/>
</dbReference>
<dbReference type="CDD" id="cd05466">
    <property type="entry name" value="PBP2_LTTR_substrate"/>
    <property type="match status" value="1"/>
</dbReference>